<dbReference type="PANTHER" id="PTHR12106:SF27">
    <property type="entry name" value="SORTILIN-RELATED RECEPTOR"/>
    <property type="match status" value="1"/>
</dbReference>
<dbReference type="AlphaFoldDB" id="A0A381NWD8"/>
<keyword evidence="1" id="KW-0677">Repeat</keyword>
<accession>A0A381NWD8</accession>
<dbReference type="InterPro" id="IPR031778">
    <property type="entry name" value="Sortilin_N"/>
</dbReference>
<dbReference type="EMBL" id="UINC01000653">
    <property type="protein sequence ID" value="SUZ58946.1"/>
    <property type="molecule type" value="Genomic_DNA"/>
</dbReference>
<dbReference type="SUPFAM" id="SSF110296">
    <property type="entry name" value="Oligoxyloglucan reducing end-specific cellobiohydrolase"/>
    <property type="match status" value="2"/>
</dbReference>
<sequence length="1050" mass="117802">MYKKTLIPYLIIFSLFTFSNLLAQKEETQSDELYDNIEWSFVGPTRGGRSTAISGVNSKPYTFFMGTTGGGVWKTTDAGIKWKNISDGQITVGSIGAIAVAEADENIVYVGTGSADPRGNVSIGNGMYKSVDSGENWTFIGLPKAGLIGKIEIHPKNPDIVYVAVVGNIFGNNEERGLYKTTDGGTSWKKIHFISSKTGARDVEMNPNNSRELIASFWTVQRKPWALIDGSDEGGVFISKDAGSSWKQLSEGLPKGLTGKIEVEYSPVNPKRLYAMIQAKEENEGGLYRSDDGGKNWKKVNSDNKLRQRGWYYSHITADPLNENIIYASNTGFYKSIDGGKTFDKRISTPHGDNHGVWINPNNNQIMINCNDGGSNISLNGGETWSMQLNQPTSEFYRLTVDNQFPFRMYAGQQDNSTIGVPSRGLPGLTPFEHWFNAGGTECSDIAVHPTNPNILYSTGYSGEFTYKNLETGEEYQRTPYVHLTEGTRQDDLNYRFQWNYPVFVSQYKTDDVYVGSNVIHKTSDKGISWEIMSPDLTRQLLLKDEEKAEIPGGPIQNDATGVEVYSSIFALEESPHIEGEIWTGSDDGLIHITRDGGKTWSNVTPSKIIPFQGTINKIELSSHAPGRAIIAVYNYRNNDFNPYIILTDDYGQNWKLLTNGKNGIPSNHFVRSVAEDPKVKGLIYAGTEFGAFVSFNNGNNWRSLQLNLPNVPVTDMEVTQNDLAISTQGRGFWILDKINILHEVNSVETNNNKPHLFKPEITYRTNIGGGWRGGGGPSYENDFSFYISEDVSLKKVKFIIKDPNGNTIIDLMKSDEYLFDVDMDSNTLKSGVHTAYWDLEYEAPEIQKDFVSMYYSASRSYGPEAVPGIYMIELSVNEEVLSVPLTVAVDPRWDVSNADLQNQFDIANQVIKLINESQKKLSEMRQITTQIKNYITLTKEKEFNDDIKQLGNKVIEKIVAIESELYQNKIKTSQDEINYARKWTNHITHLYDRVTTDIQRPNDGMIKRLDELTKNYNTIISPYKAILENDLNSFTSFLKEKGVTGIIID</sequence>
<dbReference type="PANTHER" id="PTHR12106">
    <property type="entry name" value="SORTILIN RELATED"/>
    <property type="match status" value="1"/>
</dbReference>
<evidence type="ECO:0000313" key="3">
    <source>
        <dbReference type="EMBL" id="SUZ58946.1"/>
    </source>
</evidence>
<dbReference type="CDD" id="cd15482">
    <property type="entry name" value="Sialidase_non-viral"/>
    <property type="match status" value="2"/>
</dbReference>
<dbReference type="InterPro" id="IPR050310">
    <property type="entry name" value="VPS10-sortilin"/>
</dbReference>
<dbReference type="Gene3D" id="2.130.10.10">
    <property type="entry name" value="YVTN repeat-like/Quinoprotein amine dehydrogenase"/>
    <property type="match status" value="4"/>
</dbReference>
<evidence type="ECO:0000256" key="1">
    <source>
        <dbReference type="ARBA" id="ARBA00022737"/>
    </source>
</evidence>
<evidence type="ECO:0000259" key="2">
    <source>
        <dbReference type="Pfam" id="PF15902"/>
    </source>
</evidence>
<organism evidence="3">
    <name type="scientific">marine metagenome</name>
    <dbReference type="NCBI Taxonomy" id="408172"/>
    <lineage>
        <taxon>unclassified sequences</taxon>
        <taxon>metagenomes</taxon>
        <taxon>ecological metagenomes</taxon>
    </lineage>
</organism>
<name>A0A381NWD8_9ZZZZ</name>
<gene>
    <name evidence="3" type="ORF">METZ01_LOCUS11800</name>
</gene>
<protein>
    <recommendedName>
        <fullName evidence="2">Sortilin N-terminal domain-containing protein</fullName>
    </recommendedName>
</protein>
<feature type="domain" description="Sortilin N-terminal" evidence="2">
    <location>
        <begin position="72"/>
        <end position="192"/>
    </location>
</feature>
<dbReference type="InterPro" id="IPR015943">
    <property type="entry name" value="WD40/YVTN_repeat-like_dom_sf"/>
</dbReference>
<reference evidence="3" key="1">
    <citation type="submission" date="2018-05" db="EMBL/GenBank/DDBJ databases">
        <authorList>
            <person name="Lanie J.A."/>
            <person name="Ng W.-L."/>
            <person name="Kazmierczak K.M."/>
            <person name="Andrzejewski T.M."/>
            <person name="Davidsen T.M."/>
            <person name="Wayne K.J."/>
            <person name="Tettelin H."/>
            <person name="Glass J.I."/>
            <person name="Rusch D."/>
            <person name="Podicherti R."/>
            <person name="Tsui H.-C.T."/>
            <person name="Winkler M.E."/>
        </authorList>
    </citation>
    <scope>NUCLEOTIDE SEQUENCE</scope>
</reference>
<dbReference type="Pfam" id="PF15902">
    <property type="entry name" value="Sortilin-Vps10"/>
    <property type="match status" value="1"/>
</dbReference>
<proteinExistence type="predicted"/>